<reference evidence="10 11" key="1">
    <citation type="submission" date="2019-07" db="EMBL/GenBank/DDBJ databases">
        <authorList>
            <person name="Li J."/>
        </authorList>
    </citation>
    <scope>NUCLEOTIDE SEQUENCE [LARGE SCALE GENOMIC DNA]</scope>
    <source>
        <strain evidence="10 11">TKL69</strain>
    </source>
</reference>
<dbReference type="InterPro" id="IPR003721">
    <property type="entry name" value="Pantoate_ligase"/>
</dbReference>
<comment type="subunit">
    <text evidence="9">Homodimer.</text>
</comment>
<dbReference type="GO" id="GO:0005524">
    <property type="term" value="F:ATP binding"/>
    <property type="evidence" value="ECO:0007669"/>
    <property type="project" value="UniProtKB-KW"/>
</dbReference>
<dbReference type="OrthoDB" id="9773087at2"/>
<dbReference type="Gene3D" id="3.40.50.620">
    <property type="entry name" value="HUPs"/>
    <property type="match status" value="1"/>
</dbReference>
<evidence type="ECO:0000256" key="1">
    <source>
        <dbReference type="ARBA" id="ARBA00004990"/>
    </source>
</evidence>
<dbReference type="NCBIfam" id="TIGR00018">
    <property type="entry name" value="panC"/>
    <property type="match status" value="1"/>
</dbReference>
<dbReference type="KEGG" id="aqt:FN924_09730"/>
<dbReference type="RefSeq" id="WP_143894010.1">
    <property type="nucleotide sequence ID" value="NZ_CP041666.1"/>
</dbReference>
<proteinExistence type="inferred from homology"/>
<protein>
    <recommendedName>
        <fullName evidence="9">Pantothenate synthetase</fullName>
        <shortName evidence="9">PS</shortName>
        <ecNumber evidence="9">6.3.2.1</ecNumber>
    </recommendedName>
    <alternativeName>
        <fullName evidence="9">Pantoate--beta-alanine ligase</fullName>
    </alternativeName>
    <alternativeName>
        <fullName evidence="9">Pantoate-activating enzyme</fullName>
    </alternativeName>
</protein>
<dbReference type="FunFam" id="3.30.1300.10:FF:000001">
    <property type="entry name" value="Pantothenate synthetase"/>
    <property type="match status" value="1"/>
</dbReference>
<feature type="binding site" evidence="9">
    <location>
        <begin position="30"/>
        <end position="37"/>
    </location>
    <ligand>
        <name>ATP</name>
        <dbReference type="ChEBI" id="CHEBI:30616"/>
    </ligand>
</feature>
<evidence type="ECO:0000256" key="7">
    <source>
        <dbReference type="ARBA" id="ARBA00022840"/>
    </source>
</evidence>
<comment type="similarity">
    <text evidence="2 9">Belongs to the pantothenate synthetase family.</text>
</comment>
<keyword evidence="3 9" id="KW-0963">Cytoplasm</keyword>
<dbReference type="FunFam" id="3.40.50.620:FF:000013">
    <property type="entry name" value="Pantothenate synthetase"/>
    <property type="match status" value="1"/>
</dbReference>
<dbReference type="InterPro" id="IPR014729">
    <property type="entry name" value="Rossmann-like_a/b/a_fold"/>
</dbReference>
<comment type="subcellular location">
    <subcellularLocation>
        <location evidence="9">Cytoplasm</location>
    </subcellularLocation>
</comment>
<dbReference type="EMBL" id="CP041666">
    <property type="protein sequence ID" value="QDP40436.1"/>
    <property type="molecule type" value="Genomic_DNA"/>
</dbReference>
<dbReference type="AlphaFoldDB" id="A0A516KGF2"/>
<dbReference type="Gene3D" id="3.30.1300.10">
    <property type="entry name" value="Pantoate-beta-alanine ligase, C-terminal domain"/>
    <property type="match status" value="1"/>
</dbReference>
<comment type="pathway">
    <text evidence="1 9">Cofactor biosynthesis; (R)-pantothenate biosynthesis; (R)-pantothenate from (R)-pantoate and beta-alanine: step 1/1.</text>
</comment>
<keyword evidence="7 9" id="KW-0067">ATP-binding</keyword>
<dbReference type="EC" id="6.3.2.1" evidence="9"/>
<evidence type="ECO:0000256" key="4">
    <source>
        <dbReference type="ARBA" id="ARBA00022598"/>
    </source>
</evidence>
<keyword evidence="11" id="KW-1185">Reference proteome</keyword>
<feature type="binding site" evidence="9">
    <location>
        <position position="61"/>
    </location>
    <ligand>
        <name>(R)-pantoate</name>
        <dbReference type="ChEBI" id="CHEBI:15980"/>
    </ligand>
</feature>
<dbReference type="GO" id="GO:0005829">
    <property type="term" value="C:cytosol"/>
    <property type="evidence" value="ECO:0007669"/>
    <property type="project" value="TreeGrafter"/>
</dbReference>
<feature type="binding site" evidence="9">
    <location>
        <position position="153"/>
    </location>
    <ligand>
        <name>(R)-pantoate</name>
        <dbReference type="ChEBI" id="CHEBI:15980"/>
    </ligand>
</feature>
<evidence type="ECO:0000256" key="9">
    <source>
        <dbReference type="HAMAP-Rule" id="MF_00158"/>
    </source>
</evidence>
<dbReference type="PANTHER" id="PTHR21299:SF1">
    <property type="entry name" value="PANTOATE--BETA-ALANINE LIGASE"/>
    <property type="match status" value="1"/>
</dbReference>
<comment type="catalytic activity">
    <reaction evidence="8 9">
        <text>(R)-pantoate + beta-alanine + ATP = (R)-pantothenate + AMP + diphosphate + H(+)</text>
        <dbReference type="Rhea" id="RHEA:10912"/>
        <dbReference type="ChEBI" id="CHEBI:15378"/>
        <dbReference type="ChEBI" id="CHEBI:15980"/>
        <dbReference type="ChEBI" id="CHEBI:29032"/>
        <dbReference type="ChEBI" id="CHEBI:30616"/>
        <dbReference type="ChEBI" id="CHEBI:33019"/>
        <dbReference type="ChEBI" id="CHEBI:57966"/>
        <dbReference type="ChEBI" id="CHEBI:456215"/>
        <dbReference type="EC" id="6.3.2.1"/>
    </reaction>
</comment>
<keyword evidence="6 9" id="KW-0547">Nucleotide-binding</keyword>
<evidence type="ECO:0000256" key="8">
    <source>
        <dbReference type="ARBA" id="ARBA00048258"/>
    </source>
</evidence>
<dbReference type="GO" id="GO:0015940">
    <property type="term" value="P:pantothenate biosynthetic process"/>
    <property type="evidence" value="ECO:0007669"/>
    <property type="project" value="UniProtKB-UniRule"/>
</dbReference>
<dbReference type="Proteomes" id="UP000315215">
    <property type="component" value="Chromosome"/>
</dbReference>
<feature type="binding site" evidence="9">
    <location>
        <position position="61"/>
    </location>
    <ligand>
        <name>beta-alanine</name>
        <dbReference type="ChEBI" id="CHEBI:57966"/>
    </ligand>
</feature>
<evidence type="ECO:0000256" key="2">
    <source>
        <dbReference type="ARBA" id="ARBA00009256"/>
    </source>
</evidence>
<name>A0A516KGF2_9BACI</name>
<evidence type="ECO:0000313" key="10">
    <source>
        <dbReference type="EMBL" id="QDP40436.1"/>
    </source>
</evidence>
<dbReference type="InterPro" id="IPR004821">
    <property type="entry name" value="Cyt_trans-like"/>
</dbReference>
<keyword evidence="5 9" id="KW-0566">Pantothenate biosynthesis</keyword>
<feature type="active site" description="Proton donor" evidence="9">
    <location>
        <position position="37"/>
    </location>
</feature>
<dbReference type="UniPathway" id="UPA00028">
    <property type="reaction ID" value="UER00005"/>
</dbReference>
<comment type="function">
    <text evidence="9">Catalyzes the condensation of pantoate with beta-alanine in an ATP-dependent reaction via a pantoyl-adenylate intermediate.</text>
</comment>
<dbReference type="InterPro" id="IPR042176">
    <property type="entry name" value="Pantoate_ligase_C"/>
</dbReference>
<evidence type="ECO:0000256" key="6">
    <source>
        <dbReference type="ARBA" id="ARBA00022741"/>
    </source>
</evidence>
<dbReference type="HAMAP" id="MF_00158">
    <property type="entry name" value="PanC"/>
    <property type="match status" value="1"/>
</dbReference>
<feature type="binding site" evidence="9">
    <location>
        <begin position="147"/>
        <end position="150"/>
    </location>
    <ligand>
        <name>ATP</name>
        <dbReference type="ChEBI" id="CHEBI:30616"/>
    </ligand>
</feature>
<dbReference type="GO" id="GO:0004592">
    <property type="term" value="F:pantoate-beta-alanine ligase activity"/>
    <property type="evidence" value="ECO:0007669"/>
    <property type="project" value="UniProtKB-UniRule"/>
</dbReference>
<organism evidence="10 11">
    <name type="scientific">Radiobacillus deserti</name>
    <dbReference type="NCBI Taxonomy" id="2594883"/>
    <lineage>
        <taxon>Bacteria</taxon>
        <taxon>Bacillati</taxon>
        <taxon>Bacillota</taxon>
        <taxon>Bacilli</taxon>
        <taxon>Bacillales</taxon>
        <taxon>Bacillaceae</taxon>
        <taxon>Radiobacillus</taxon>
    </lineage>
</organism>
<evidence type="ECO:0000256" key="5">
    <source>
        <dbReference type="ARBA" id="ARBA00022655"/>
    </source>
</evidence>
<accession>A0A516KGF2</accession>
<dbReference type="NCBIfam" id="TIGR00125">
    <property type="entry name" value="cyt_tran_rel"/>
    <property type="match status" value="1"/>
</dbReference>
<gene>
    <name evidence="9" type="primary">panC</name>
    <name evidence="10" type="ORF">FN924_09730</name>
</gene>
<sequence>MDIVRSIKEINEKVESFKRQGKTIGFVPTMGYLHEGHQHLMKTAGEQNDVVIVSIFVNPLQFGPNEDFDRYPRDEERDKRIAIQEKVDLLFMPSVEEMYPKDASIQMTVQSRNDVLCGKKRPGHFNGVVTVLTKLFHLTQPTRCYFGLKDAQQVAVIDSLVQDLNFPIDIIAVPTVREEDGLAKSSRNVYLSTKEREEAPSLYQALEAGRKLVVDGERNPDTIVKGVEHYIQTRTSGKIDYVELLSYPELEPVNQIDGQVILATAVYFEKARLIDNVIFQREGIKSDVTLGG</sequence>
<feature type="binding site" evidence="9">
    <location>
        <position position="176"/>
    </location>
    <ligand>
        <name>ATP</name>
        <dbReference type="ChEBI" id="CHEBI:30616"/>
    </ligand>
</feature>
<comment type="miscellaneous">
    <text evidence="9">The reaction proceeds by a bi uni uni bi ping pong mechanism.</text>
</comment>
<evidence type="ECO:0000256" key="3">
    <source>
        <dbReference type="ARBA" id="ARBA00022490"/>
    </source>
</evidence>
<dbReference type="Pfam" id="PF02569">
    <property type="entry name" value="Pantoate_ligase"/>
    <property type="match status" value="1"/>
</dbReference>
<dbReference type="SUPFAM" id="SSF52374">
    <property type="entry name" value="Nucleotidylyl transferase"/>
    <property type="match status" value="1"/>
</dbReference>
<keyword evidence="4 9" id="KW-0436">Ligase</keyword>
<feature type="binding site" evidence="9">
    <location>
        <begin position="184"/>
        <end position="187"/>
    </location>
    <ligand>
        <name>ATP</name>
        <dbReference type="ChEBI" id="CHEBI:30616"/>
    </ligand>
</feature>
<dbReference type="PANTHER" id="PTHR21299">
    <property type="entry name" value="CYTIDYLATE KINASE/PANTOATE-BETA-ALANINE LIGASE"/>
    <property type="match status" value="1"/>
</dbReference>
<dbReference type="CDD" id="cd00560">
    <property type="entry name" value="PanC"/>
    <property type="match status" value="1"/>
</dbReference>
<evidence type="ECO:0000313" key="11">
    <source>
        <dbReference type="Proteomes" id="UP000315215"/>
    </source>
</evidence>